<name>A0A1D8PR28_CANAL</name>
<reference evidence="5 6" key="1">
    <citation type="journal article" date="2004" name="Proc. Natl. Acad. Sci. U.S.A.">
        <title>The diploid genome sequence of Candida albicans.</title>
        <authorList>
            <person name="Jones T."/>
            <person name="Federspiel N.A."/>
            <person name="Chibana H."/>
            <person name="Dungan J."/>
            <person name="Kalman S."/>
            <person name="Magee B.B."/>
            <person name="Newport G."/>
            <person name="Thorstenson Y.R."/>
            <person name="Agabian N."/>
            <person name="Magee P.T."/>
            <person name="Davis R.W."/>
            <person name="Scherer S."/>
        </authorList>
    </citation>
    <scope>NUCLEOTIDE SEQUENCE [LARGE SCALE GENOMIC DNA]</scope>
    <source>
        <strain evidence="6">SC5314 / ATCC MYA-2876</strain>
    </source>
</reference>
<evidence type="ECO:0000313" key="4">
    <source>
        <dbReference type="CGD" id="CAL0000196364"/>
    </source>
</evidence>
<dbReference type="SMR" id="A0A1D8PR28"/>
<gene>
    <name evidence="5" type="ordered locus">CAALFM_C702130WA</name>
    <name evidence="4" type="ordered locus">orf19.13855</name>
</gene>
<dbReference type="Gene3D" id="3.40.50.720">
    <property type="entry name" value="NAD(P)-binding Rossmann-like Domain"/>
    <property type="match status" value="1"/>
</dbReference>
<dbReference type="PRINTS" id="PR00080">
    <property type="entry name" value="SDRFAMILY"/>
</dbReference>
<dbReference type="InParanoid" id="A0A1D8PR28"/>
<proteinExistence type="inferred from homology"/>
<dbReference type="CGD" id="CAL0000196364">
    <property type="gene designation" value="orf19.13855"/>
</dbReference>
<dbReference type="FunCoup" id="A0A1D8PR28">
    <property type="interactions" value="537"/>
</dbReference>
<dbReference type="EMBL" id="CP017629">
    <property type="protein sequence ID" value="AOW30576.1"/>
    <property type="molecule type" value="Genomic_DNA"/>
</dbReference>
<dbReference type="InterPro" id="IPR002347">
    <property type="entry name" value="SDR_fam"/>
</dbReference>
<dbReference type="AlphaFoldDB" id="A0A1D8PR28"/>
<dbReference type="STRING" id="237561.A0A1D8PR28"/>
<dbReference type="GO" id="GO:0016616">
    <property type="term" value="F:oxidoreductase activity, acting on the CH-OH group of donors, NAD or NADP as acceptor"/>
    <property type="evidence" value="ECO:0000318"/>
    <property type="project" value="GO_Central"/>
</dbReference>
<dbReference type="KEGG" id="cal:CAALFM_C702130WA"/>
<sequence length="345" mass="37523">MFVILSLIIDLIYWLNKQFRYISDLIIGNVFDPRFDIVLVTGGVTGLGRELVSQIISKGAQVVVLDILEPLEEDLNTVGLTHYKCDVSDPQDVLRTQKLVRKEIGVVTVLINNAGIATGKPVLDLSFQEIEKTIQINLLSSFYTIKAFLPDMMLRGRGYIVTIASVLGYMSPARLSAYGASKSGLIALHESLTYELGSPSLNPQGIKTLLVCPGQLKTGMFQGVATPSTIFAPELDPAFVASSVVNAIESGRRGEIKLPLYSKVIPMFRALPWPIVEVTRRITGIDQSMIDFKSKISKVASSVSSLRNISLSGSKNVSTEVTPTFAVAESTPQENKAALSQTEIS</sequence>
<evidence type="ECO:0000313" key="6">
    <source>
        <dbReference type="Proteomes" id="UP000000559"/>
    </source>
</evidence>
<dbReference type="GeneID" id="3636997"/>
<dbReference type="Pfam" id="PF00106">
    <property type="entry name" value="adh_short"/>
    <property type="match status" value="1"/>
</dbReference>
<evidence type="ECO:0000256" key="1">
    <source>
        <dbReference type="ARBA" id="ARBA00006484"/>
    </source>
</evidence>
<dbReference type="SUPFAM" id="SSF51735">
    <property type="entry name" value="NAD(P)-binding Rossmann-fold domains"/>
    <property type="match status" value="1"/>
</dbReference>
<reference evidence="5 6" key="2">
    <citation type="journal article" date="2007" name="Genome Biol.">
        <title>Assembly of the Candida albicans genome into sixteen supercontigs aligned on the eight chromosomes.</title>
        <authorList>
            <person name="van het Hoog M."/>
            <person name="Rast T.J."/>
            <person name="Martchenko M."/>
            <person name="Grindle S."/>
            <person name="Dignard D."/>
            <person name="Hogues H."/>
            <person name="Cuomo C."/>
            <person name="Berriman M."/>
            <person name="Scherer S."/>
            <person name="Magee B.B."/>
            <person name="Whiteway M."/>
            <person name="Chibana H."/>
            <person name="Nantel A."/>
            <person name="Magee P.T."/>
        </authorList>
    </citation>
    <scope>GENOME REANNOTATION</scope>
    <source>
        <strain evidence="6">SC5314 / ATCC MYA-2876</strain>
    </source>
</reference>
<evidence type="ECO:0000256" key="3">
    <source>
        <dbReference type="RuleBase" id="RU000363"/>
    </source>
</evidence>
<accession>A0A1D8PR28</accession>
<evidence type="ECO:0000256" key="2">
    <source>
        <dbReference type="ARBA" id="ARBA00023002"/>
    </source>
</evidence>
<keyword evidence="2" id="KW-0560">Oxidoreductase</keyword>
<evidence type="ECO:0000313" key="5">
    <source>
        <dbReference type="EMBL" id="AOW30576.1"/>
    </source>
</evidence>
<protein>
    <submittedName>
        <fullName evidence="5">Short-chain dehydrogenase/reductase</fullName>
    </submittedName>
</protein>
<dbReference type="OMA" id="NWYAVLP"/>
<reference evidence="5 6" key="3">
    <citation type="journal article" date="2013" name="Genome Biol.">
        <title>Assembly of a phased diploid Candida albicans genome facilitates allele-specific measurements and provides a simple model for repeat and indel structure.</title>
        <authorList>
            <person name="Muzzey D."/>
            <person name="Schwartz K."/>
            <person name="Weissman J.S."/>
            <person name="Sherlock G."/>
        </authorList>
    </citation>
    <scope>NUCLEOTIDE SEQUENCE [LARGE SCALE GENOMIC DNA]</scope>
    <source>
        <strain evidence="6">SC5314 / ATCC MYA-2876</strain>
    </source>
</reference>
<dbReference type="PANTHER" id="PTHR24322:SF736">
    <property type="entry name" value="RETINOL DEHYDROGENASE 10"/>
    <property type="match status" value="1"/>
</dbReference>
<dbReference type="RefSeq" id="XP_721340.1">
    <property type="nucleotide sequence ID" value="XM_716247.1"/>
</dbReference>
<dbReference type="VEuPathDB" id="FungiDB:C7_02130W_A"/>
<organism evidence="5 6">
    <name type="scientific">Candida albicans (strain SC5314 / ATCC MYA-2876)</name>
    <name type="common">Yeast</name>
    <dbReference type="NCBI Taxonomy" id="237561"/>
    <lineage>
        <taxon>Eukaryota</taxon>
        <taxon>Fungi</taxon>
        <taxon>Dikarya</taxon>
        <taxon>Ascomycota</taxon>
        <taxon>Saccharomycotina</taxon>
        <taxon>Pichiomycetes</taxon>
        <taxon>Debaryomycetaceae</taxon>
        <taxon>Candida/Lodderomyces clade</taxon>
        <taxon>Candida</taxon>
    </lineage>
</organism>
<dbReference type="PANTHER" id="PTHR24322">
    <property type="entry name" value="PKSB"/>
    <property type="match status" value="1"/>
</dbReference>
<dbReference type="eggNOG" id="KOG1201">
    <property type="taxonomic scope" value="Eukaryota"/>
</dbReference>
<comment type="similarity">
    <text evidence="1 3">Belongs to the short-chain dehydrogenases/reductases (SDR) family.</text>
</comment>
<keyword evidence="6" id="KW-1185">Reference proteome</keyword>
<dbReference type="PRINTS" id="PR00081">
    <property type="entry name" value="GDHRDH"/>
</dbReference>
<dbReference type="Proteomes" id="UP000000559">
    <property type="component" value="Chromosome 7"/>
</dbReference>
<dbReference type="CDD" id="cd05339">
    <property type="entry name" value="17beta-HSDXI-like_SDR_c"/>
    <property type="match status" value="1"/>
</dbReference>
<dbReference type="OrthoDB" id="10253736at2759"/>
<dbReference type="InterPro" id="IPR036291">
    <property type="entry name" value="NAD(P)-bd_dom_sf"/>
</dbReference>